<dbReference type="GO" id="GO:0005737">
    <property type="term" value="C:cytoplasm"/>
    <property type="evidence" value="ECO:0007669"/>
    <property type="project" value="TreeGrafter"/>
</dbReference>
<dbReference type="OrthoDB" id="9813771at2"/>
<keyword evidence="4" id="KW-1185">Reference proteome</keyword>
<evidence type="ECO:0000259" key="2">
    <source>
        <dbReference type="Pfam" id="PF01205"/>
    </source>
</evidence>
<dbReference type="GO" id="GO:0006446">
    <property type="term" value="P:regulation of translational initiation"/>
    <property type="evidence" value="ECO:0007669"/>
    <property type="project" value="TreeGrafter"/>
</dbReference>
<proteinExistence type="inferred from homology"/>
<dbReference type="PANTHER" id="PTHR16301">
    <property type="entry name" value="IMPACT-RELATED"/>
    <property type="match status" value="1"/>
</dbReference>
<dbReference type="InterPro" id="IPR001498">
    <property type="entry name" value="Impact_N"/>
</dbReference>
<dbReference type="PANTHER" id="PTHR16301:SF20">
    <property type="entry name" value="IMPACT FAMILY MEMBER YIGZ"/>
    <property type="match status" value="1"/>
</dbReference>
<gene>
    <name evidence="3" type="primary">yigZ</name>
    <name evidence="3" type="ORF">NCTC10717_00446</name>
</gene>
<dbReference type="SUPFAM" id="SSF54211">
    <property type="entry name" value="Ribosomal protein S5 domain 2-like"/>
    <property type="match status" value="1"/>
</dbReference>
<protein>
    <submittedName>
        <fullName evidence="3">IMPACT family member yigZ</fullName>
    </submittedName>
</protein>
<dbReference type="Proteomes" id="UP000254575">
    <property type="component" value="Unassembled WGS sequence"/>
</dbReference>
<evidence type="ECO:0000313" key="3">
    <source>
        <dbReference type="EMBL" id="SUO92231.1"/>
    </source>
</evidence>
<name>A0A380MKK4_9GAMM</name>
<evidence type="ECO:0000313" key="4">
    <source>
        <dbReference type="Proteomes" id="UP000254575"/>
    </source>
</evidence>
<dbReference type="EMBL" id="UHIA01000003">
    <property type="protein sequence ID" value="SUO92231.1"/>
    <property type="molecule type" value="Genomic_DNA"/>
</dbReference>
<feature type="domain" description="Impact N-terminal" evidence="2">
    <location>
        <begin position="18"/>
        <end position="123"/>
    </location>
</feature>
<evidence type="ECO:0000256" key="1">
    <source>
        <dbReference type="ARBA" id="ARBA00007665"/>
    </source>
</evidence>
<reference evidence="3 4" key="1">
    <citation type="submission" date="2018-06" db="EMBL/GenBank/DDBJ databases">
        <authorList>
            <consortium name="Pathogen Informatics"/>
            <person name="Doyle S."/>
        </authorList>
    </citation>
    <scope>NUCLEOTIDE SEQUENCE [LARGE SCALE GENOMIC DNA]</scope>
    <source>
        <strain evidence="3 4">NCTC10717</strain>
    </source>
</reference>
<dbReference type="Pfam" id="PF01205">
    <property type="entry name" value="Impact_N"/>
    <property type="match status" value="1"/>
</dbReference>
<dbReference type="InterPro" id="IPR036956">
    <property type="entry name" value="Impact_N_sf"/>
</dbReference>
<accession>A0A380MKK4</accession>
<comment type="similarity">
    <text evidence="1">Belongs to the IMPACT family.</text>
</comment>
<dbReference type="InterPro" id="IPR023582">
    <property type="entry name" value="Impact"/>
</dbReference>
<dbReference type="RefSeq" id="WP_115217745.1">
    <property type="nucleotide sequence ID" value="NZ_UHIA01000003.1"/>
</dbReference>
<dbReference type="AlphaFoldDB" id="A0A380MKK4"/>
<organism evidence="3 4">
    <name type="scientific">Suttonella indologenes</name>
    <dbReference type="NCBI Taxonomy" id="13276"/>
    <lineage>
        <taxon>Bacteria</taxon>
        <taxon>Pseudomonadati</taxon>
        <taxon>Pseudomonadota</taxon>
        <taxon>Gammaproteobacteria</taxon>
        <taxon>Cardiobacteriales</taxon>
        <taxon>Cardiobacteriaceae</taxon>
        <taxon>Suttonella</taxon>
    </lineage>
</organism>
<dbReference type="Gene3D" id="3.30.230.30">
    <property type="entry name" value="Impact, N-terminal domain"/>
    <property type="match status" value="1"/>
</dbReference>
<sequence length="198" mass="22335">MTYALTLSAACEGLYQEKGSKFLAFAFPCRQEDEFGKRLADLRQAHPKARHHCYAWRLGENGQQYRVNDDGEPSGTAGLPIYHQLQSFEVSDCGLIVVRYFGGTLLGVSGLIRAYKQAAQDALKQGRFLPIVPKAEFVAVAEYAQVHRLMQAVQQHQLDIISQEMGISCRFHLRGERDNLEAIRAQLHSFNISTQDYD</sequence>
<dbReference type="InterPro" id="IPR020568">
    <property type="entry name" value="Ribosomal_Su5_D2-typ_SF"/>
</dbReference>